<evidence type="ECO:0000313" key="3">
    <source>
        <dbReference type="Proteomes" id="UP000460718"/>
    </source>
</evidence>
<organism evidence="2 3">
    <name type="scientific">Phytophthora fragariae</name>
    <dbReference type="NCBI Taxonomy" id="53985"/>
    <lineage>
        <taxon>Eukaryota</taxon>
        <taxon>Sar</taxon>
        <taxon>Stramenopiles</taxon>
        <taxon>Oomycota</taxon>
        <taxon>Peronosporomycetes</taxon>
        <taxon>Peronosporales</taxon>
        <taxon>Peronosporaceae</taxon>
        <taxon>Phytophthora</taxon>
    </lineage>
</organism>
<comment type="caution">
    <text evidence="2">The sequence shown here is derived from an EMBL/GenBank/DDBJ whole genome shotgun (WGS) entry which is preliminary data.</text>
</comment>
<dbReference type="Proteomes" id="UP000460718">
    <property type="component" value="Unassembled WGS sequence"/>
</dbReference>
<feature type="compositionally biased region" description="Low complexity" evidence="1">
    <location>
        <begin position="73"/>
        <end position="89"/>
    </location>
</feature>
<dbReference type="AlphaFoldDB" id="A0A6A3KL73"/>
<evidence type="ECO:0000256" key="1">
    <source>
        <dbReference type="SAM" id="MobiDB-lite"/>
    </source>
</evidence>
<protein>
    <submittedName>
        <fullName evidence="2">Uncharacterized protein</fullName>
    </submittedName>
</protein>
<evidence type="ECO:0000313" key="2">
    <source>
        <dbReference type="EMBL" id="KAE9007622.1"/>
    </source>
</evidence>
<accession>A0A6A3KL73</accession>
<reference evidence="2 3" key="1">
    <citation type="submission" date="2018-09" db="EMBL/GenBank/DDBJ databases">
        <title>Genomic investigation of the strawberry pathogen Phytophthora fragariae indicates pathogenicity is determined by transcriptional variation in three key races.</title>
        <authorList>
            <person name="Adams T.M."/>
            <person name="Armitage A.D."/>
            <person name="Sobczyk M.K."/>
            <person name="Bates H.J."/>
            <person name="Dunwell J.M."/>
            <person name="Nellist C.F."/>
            <person name="Harrison R.J."/>
        </authorList>
    </citation>
    <scope>NUCLEOTIDE SEQUENCE [LARGE SCALE GENOMIC DNA]</scope>
    <source>
        <strain evidence="2 3">SCRP245</strain>
    </source>
</reference>
<dbReference type="EMBL" id="QXFW01000601">
    <property type="protein sequence ID" value="KAE9007622.1"/>
    <property type="molecule type" value="Genomic_DNA"/>
</dbReference>
<name>A0A6A3KL73_9STRA</name>
<gene>
    <name evidence="2" type="ORF">PF011_g11051</name>
</gene>
<sequence>MVHLTHPAIHWTLRCIEDSSSSSDENPPPNVQPALRPDSSARDMRADGASSATATATPLWITPERTKHGSKRVTNPPVTPEAPTAPVLPCSRARTSPTTSYPCSWKRLQGHASRQARRFTLVAKGVKHAKPLPPRAHAGARGPTKVCGVSAWRPIARCPAMSRAASARKPIARSTLDKWHVQYRRVHPVLS</sequence>
<feature type="region of interest" description="Disordered" evidence="1">
    <location>
        <begin position="18"/>
        <end position="93"/>
    </location>
</feature>
<proteinExistence type="predicted"/>